<evidence type="ECO:0000313" key="2">
    <source>
        <dbReference type="EMBL" id="KFG30770.1"/>
    </source>
</evidence>
<feature type="region of interest" description="Disordered" evidence="1">
    <location>
        <begin position="2583"/>
        <end position="2603"/>
    </location>
</feature>
<feature type="region of interest" description="Disordered" evidence="1">
    <location>
        <begin position="2220"/>
        <end position="2240"/>
    </location>
</feature>
<feature type="compositionally biased region" description="Low complexity" evidence="1">
    <location>
        <begin position="105"/>
        <end position="122"/>
    </location>
</feature>
<dbReference type="PANTHER" id="PTHR14374">
    <property type="entry name" value="FOIE GRAS"/>
    <property type="match status" value="1"/>
</dbReference>
<name>A0A086JF52_TOXGO</name>
<feature type="region of interest" description="Disordered" evidence="1">
    <location>
        <begin position="695"/>
        <end position="739"/>
    </location>
</feature>
<dbReference type="EMBL" id="AHZU02001592">
    <property type="protein sequence ID" value="KFG30770.1"/>
    <property type="molecule type" value="Genomic_DNA"/>
</dbReference>
<protein>
    <submittedName>
        <fullName evidence="2">Uncharacterized protein</fullName>
    </submittedName>
</protein>
<feature type="region of interest" description="Disordered" evidence="1">
    <location>
        <begin position="2516"/>
        <end position="2539"/>
    </location>
</feature>
<comment type="caution">
    <text evidence="2">The sequence shown here is derived from an EMBL/GenBank/DDBJ whole genome shotgun (WGS) entry which is preliminary data.</text>
</comment>
<feature type="region of interest" description="Disordered" evidence="1">
    <location>
        <begin position="67"/>
        <end position="87"/>
    </location>
</feature>
<feature type="compositionally biased region" description="Polar residues" evidence="1">
    <location>
        <begin position="269"/>
        <end position="298"/>
    </location>
</feature>
<feature type="region of interest" description="Disordered" evidence="1">
    <location>
        <begin position="1431"/>
        <end position="1465"/>
    </location>
</feature>
<feature type="compositionally biased region" description="Polar residues" evidence="1">
    <location>
        <begin position="332"/>
        <end position="341"/>
    </location>
</feature>
<evidence type="ECO:0000256" key="1">
    <source>
        <dbReference type="SAM" id="MobiDB-lite"/>
    </source>
</evidence>
<reference evidence="2 3" key="1">
    <citation type="submission" date="2014-02" db="EMBL/GenBank/DDBJ databases">
        <authorList>
            <person name="Sibley D."/>
            <person name="Venepally P."/>
            <person name="Karamycheva S."/>
            <person name="Hadjithomas M."/>
            <person name="Khan A."/>
            <person name="Brunk B."/>
            <person name="Roos D."/>
            <person name="Caler E."/>
            <person name="Lorenzi H."/>
        </authorList>
    </citation>
    <scope>NUCLEOTIDE SEQUENCE [LARGE SCALE GENOMIC DNA]</scope>
    <source>
        <strain evidence="2 3">GAB2-2007-GAL-DOM2</strain>
    </source>
</reference>
<feature type="compositionally biased region" description="Polar residues" evidence="1">
    <location>
        <begin position="695"/>
        <end position="707"/>
    </location>
</feature>
<feature type="region of interest" description="Disordered" evidence="1">
    <location>
        <begin position="403"/>
        <end position="439"/>
    </location>
</feature>
<feature type="region of interest" description="Disordered" evidence="1">
    <location>
        <begin position="269"/>
        <end position="300"/>
    </location>
</feature>
<feature type="region of interest" description="Disordered" evidence="1">
    <location>
        <begin position="105"/>
        <end position="196"/>
    </location>
</feature>
<feature type="compositionally biased region" description="Low complexity" evidence="1">
    <location>
        <begin position="2149"/>
        <end position="2165"/>
    </location>
</feature>
<feature type="region of interest" description="Disordered" evidence="1">
    <location>
        <begin position="2257"/>
        <end position="2432"/>
    </location>
</feature>
<sequence>MFPLCPPECNVAPLPLVGVCTPARLHGILRTTLEACTTGKSSVPHQPRMNFLFYDSEQVIASPGVLSPSRRSVVSLPSSSGGSVCPSPAPFSSGASPFPFSRLGTASASAPASSPGGEAPLSLSGSASPVPADDGVFLAPRPGAPPSPDGAAGAPASAAGPSSHGVASASSSPDAGGGRGEEGSETVGAAPPLLPSKEATLTALRRAPPVKKKTPPAPEQLLNKGFLRHGWMRKQLAERPAAYALCFDWREAFDPAAAPALVSPVSHQVAHSNSHQVEAPSHPSSTDGACGEPSTSASPAKPCCPCCPYTRELLADSRAGCSGVSADSFFSQGGTQRSSALGVSEGGGEDPQNACPPSAHAGPAAETEATDASRDMCLPGSPHCCRNINAAIGICSAHAALQDRPGSEDLTRRSGARGSEHGVQGAAFPKSPQGLSGTEATEALFPEPELDAREIAIARAERAALALIERIRDHVHRKKVAPKMILFVILPSGLPDPQSAVSCLRRLNPSEIAALFVTCGIDDIQTKMDRLEQVAYDCAVEHYENESRRYRKQIHHAPKGADRNQSNACHVYHVRSLVKAGYMLEFAAQPHGAMKSFIAAWQLLTTDKQMASAVERMSLCNLLSVRMYHMYFQANEPAKAAHHAREHRVVLRENPEEEELFGYLLPQWLAELHELLAHLQQEALLAQHRLSLQVTQTTPRGRSNQPTSPASPQSSLHSSSPHSHSMGRRPNSEAEVSSDLKRQTLASALGFGRHTGRDSEGGLNFLGNGLHFNKWGLSRDSTSRAAPLSAGPRRDQAAAPGESSLAFPPPVGPDEPCEPLHGACSPTEGPTALLPGLDDSQVSLSQMVAPVAREEHVALTSWDPGLLSLTTEAWENPGFHFEAAARYLQELRVWVRRAKVQVRPPSMKGGLAVPSEWIGQLDTLQHGVEAFSLVPHSSPGAAAALMRQEVILRWIFSVNEQQVAMHATRLLSKAHAIYKCIGGSRGCPVIACQLADALFDSQRMLTARQLYATLAHALSANLFSGASLLSSSFCPSTAVVVGGGSGNRGNNQDRQARDRGDEKKDSSTYAHRETARPLRQQGDCDGWGQRDRDALKEGEGGESEAEEEEMEQAMRTAWPAGSEEVWKAAAEFVEGSATDHQLWTMKNAGWWPLLVYVLARLLLSICSLLSLAPPPFLYDLAHVNPLFHCIEARHAPSSLSQSVDSVPTRSVSPQDDVSSKSNSAIPLSSLNASAGGPDKASLASPSVAGPAPRPAWEGEGRDRRLPVDRVGVSGPTQKGSGTVDSESHASFGLDEACAGNEDLRTFPRGAGGSLENGDEPASGRNGVDRTEETSEKPSICGPPRLAHAEADERLSGDAQCSGRSLTSLQALASLPSFLDFENYRIGVLSVFELMNLFALRAARDDPQGERRRQLRAFLLLALLPKLQHLVESREEPRSSEIRDGVGPNGGHPCVAPSDRTREGSKERIVEIHEDFRGGESARSERCTLTVSLPGVVGWLALPSADAPHREAVALWRAGEGKQKVLRASGEREATARSGLPGEEAGKAERHEHKKKRRPLVQGLLCVIQRFGLDLEVTSRGVLVTSRGPLPCRLLPLVPEEETEEAWRQNLSLQQGEGADAGAHRHSPGGARDKLRSWGSPPASVSLDESVRHPSAAERRPGVVIPSGGLCCFRLVVYPCDARSASFSSSAVSAPLRVLGLSFSWQLCRLVTFALSTVLPLDASCPPPNLEPWQMKQVRLLLRELERRGEREEASSARPQALLTPAINADSAGQNELYEDVCLQGPADERKEGTETPLSSSVSSLLDSLAHFPRGCWPEPVRRALLQKRLSVPPPPMPPFSTGEQAAQNSPFLFLPGKKLLEDFRPDRFFRVSLCNPACAWKDEVVPLLLRIAVQKPQALPSHLRRCRLVLFASHEAVVTELVSSGEPQALNGGGSAETRCEDKTSFRGLPSSAFLETTGSREAPGLTRSLSTDASKRESFTDTHGMPWTEGRDERGGEEGQARRDDLHERFLSVEHKARLHSREGERMFSLGWPERPNSSFESLGGLAGRRESLVDFAAFLEERGGAGGGQKQRPEEGARSPKFRMIFPVSVPANRPVLSLDFDGLQREEDPETHAKMGTSAGGDGRAPDGWSRQFRLHREPERGGTTSSSSSQASPASLPAFSPDARVSASAESQTGGCLNCLGRLADWYRSLGYFCRQAREGQGLGGETLVLTRAPTKFLSRPRADEGHSGGSRGQGFATGTEAAAFLFESDVRQLTNSGDPSDPSRSSVRLFTFRPSNRKAQSRDQAPQGERRRKNCRGRYEEERGENGERGEAEERNGQKEQMGQEEKGDEQGKEGHEDLFGEKSRSECSPRRSRGYEVSEKRDNADDRTVESEGLSAVAFDGSFRDPKQATSGGGLEAKHRAEDSLYSSLNARQKQKGEGPTPGATAMLSGEEEIAVPLLFKAKTPGAVQIRVLLEFPSRPRLQNGGSGDDEKWREEDFLDVDHQEDFVTAAGSILVQKPLEVQLQPAPFASTAGGEEQSSSKADPRSCLSPPANREARFASGVAPLAYLHVANPSSIALRLDDVAIVPLSVWRPEKTGETEALAGRGHESRGGQQTQGNTVNITAADATGGGTEAECEEGCASVAQKITQSRNRAKCKWSICSECGALLPSGVALEKTDGDGDERGGEKKGILETEALAPPLIGSLATVESLEAWSAVVDLEALLRRRVSPETMALKGDAGDRHPADAEALTPASLQAASCGDPAVATEYAVHIRFQRHADALPYPFNVFSSLFEPREQLFPFSLPALLPACVDLAPVAIRVTHTSTPTVGVPFTLRATITNNTARPQETTVKLVYPPVTASVDGRFQAEGDLGGEGSSELSARWSGRSECPYLISGVMCTDLLLSPESDRVIQWTMVACRAGAFSVPTVMVRCHRYLSGEAATQVTTCEEETTENAVAQELTRALREAIEGSPQAPDSLRGGSVFMSHLTNVVVFPNSQ</sequence>
<feature type="compositionally biased region" description="Basic and acidic residues" evidence="1">
    <location>
        <begin position="1256"/>
        <end position="1267"/>
    </location>
</feature>
<gene>
    <name evidence="2" type="ORF">TGDOM2_264090</name>
</gene>
<feature type="compositionally biased region" description="Polar residues" evidence="1">
    <location>
        <begin position="1198"/>
        <end position="1232"/>
    </location>
</feature>
<feature type="region of interest" description="Disordered" evidence="1">
    <location>
        <begin position="782"/>
        <end position="829"/>
    </location>
</feature>
<feature type="compositionally biased region" description="Basic and acidic residues" evidence="1">
    <location>
        <begin position="2302"/>
        <end position="2376"/>
    </location>
</feature>
<accession>A0A086JF52</accession>
<feature type="compositionally biased region" description="Basic and acidic residues" evidence="1">
    <location>
        <begin position="1054"/>
        <end position="1076"/>
    </location>
</feature>
<feature type="compositionally biased region" description="Low complexity" evidence="1">
    <location>
        <begin position="708"/>
        <end position="724"/>
    </location>
</feature>
<evidence type="ECO:0000313" key="3">
    <source>
        <dbReference type="Proteomes" id="UP000028837"/>
    </source>
</evidence>
<organism evidence="2 3">
    <name type="scientific">Toxoplasma gondii GAB2-2007-GAL-DOM2</name>
    <dbReference type="NCBI Taxonomy" id="1130820"/>
    <lineage>
        <taxon>Eukaryota</taxon>
        <taxon>Sar</taxon>
        <taxon>Alveolata</taxon>
        <taxon>Apicomplexa</taxon>
        <taxon>Conoidasida</taxon>
        <taxon>Coccidia</taxon>
        <taxon>Eucoccidiorida</taxon>
        <taxon>Eimeriorina</taxon>
        <taxon>Sarcocystidae</taxon>
        <taxon>Toxoplasma</taxon>
    </lineage>
</organism>
<feature type="region of interest" description="Disordered" evidence="1">
    <location>
        <begin position="1302"/>
        <end position="1344"/>
    </location>
</feature>
<dbReference type="VEuPathDB" id="ToxoDB:TGDOM2_264090"/>
<feature type="compositionally biased region" description="Polar residues" evidence="1">
    <location>
        <begin position="2257"/>
        <end position="2289"/>
    </location>
</feature>
<feature type="region of interest" description="Disordered" evidence="1">
    <location>
        <begin position="1042"/>
        <end position="1112"/>
    </location>
</feature>
<dbReference type="PANTHER" id="PTHR14374:SF0">
    <property type="entry name" value="TRAFFICKING PROTEIN PARTICLE COMPLEX SUBUNIT 11"/>
    <property type="match status" value="1"/>
</dbReference>
<feature type="region of interest" description="Disordered" evidence="1">
    <location>
        <begin position="1615"/>
        <end position="1652"/>
    </location>
</feature>
<feature type="region of interest" description="Disordered" evidence="1">
    <location>
        <begin position="1198"/>
        <end position="1288"/>
    </location>
</feature>
<feature type="compositionally biased region" description="Acidic residues" evidence="1">
    <location>
        <begin position="1100"/>
        <end position="1111"/>
    </location>
</feature>
<feature type="region of interest" description="Disordered" evidence="1">
    <location>
        <begin position="1527"/>
        <end position="1554"/>
    </location>
</feature>
<feature type="compositionally biased region" description="Basic and acidic residues" evidence="1">
    <location>
        <begin position="1326"/>
        <end position="1335"/>
    </location>
</feature>
<feature type="compositionally biased region" description="Basic and acidic residues" evidence="1">
    <location>
        <begin position="1088"/>
        <end position="1099"/>
    </location>
</feature>
<feature type="region of interest" description="Disordered" evidence="1">
    <location>
        <begin position="2108"/>
        <end position="2169"/>
    </location>
</feature>
<dbReference type="OrthoDB" id="6278596at2759"/>
<feature type="region of interest" description="Disordered" evidence="1">
    <location>
        <begin position="1952"/>
        <end position="2003"/>
    </location>
</feature>
<feature type="compositionally biased region" description="Low complexity" evidence="1">
    <location>
        <begin position="149"/>
        <end position="174"/>
    </location>
</feature>
<proteinExistence type="predicted"/>
<feature type="compositionally biased region" description="Basic and acidic residues" evidence="1">
    <location>
        <begin position="1431"/>
        <end position="1443"/>
    </location>
</feature>
<dbReference type="Proteomes" id="UP000028837">
    <property type="component" value="Unassembled WGS sequence"/>
</dbReference>
<feature type="region of interest" description="Disordered" evidence="1">
    <location>
        <begin position="332"/>
        <end position="367"/>
    </location>
</feature>
<feature type="compositionally biased region" description="Polar residues" evidence="1">
    <location>
        <begin position="1274"/>
        <end position="1284"/>
    </location>
</feature>
<feature type="compositionally biased region" description="Basic and acidic residues" evidence="1">
    <location>
        <begin position="1990"/>
        <end position="2003"/>
    </location>
</feature>